<evidence type="ECO:0000313" key="2">
    <source>
        <dbReference type="Proteomes" id="UP001409585"/>
    </source>
</evidence>
<organism evidence="1 2">
    <name type="scientific">Halioxenophilus aromaticivorans</name>
    <dbReference type="NCBI Taxonomy" id="1306992"/>
    <lineage>
        <taxon>Bacteria</taxon>
        <taxon>Pseudomonadati</taxon>
        <taxon>Pseudomonadota</taxon>
        <taxon>Gammaproteobacteria</taxon>
        <taxon>Alteromonadales</taxon>
        <taxon>Alteromonadaceae</taxon>
        <taxon>Halioxenophilus</taxon>
    </lineage>
</organism>
<dbReference type="RefSeq" id="WP_345426174.1">
    <property type="nucleotide sequence ID" value="NZ_AP031496.1"/>
</dbReference>
<evidence type="ECO:0000313" key="1">
    <source>
        <dbReference type="EMBL" id="GAA4953863.1"/>
    </source>
</evidence>
<protein>
    <submittedName>
        <fullName evidence="1">Uncharacterized protein</fullName>
    </submittedName>
</protein>
<dbReference type="EMBL" id="BAABLX010000048">
    <property type="protein sequence ID" value="GAA4953863.1"/>
    <property type="molecule type" value="Genomic_DNA"/>
</dbReference>
<reference evidence="2" key="1">
    <citation type="journal article" date="2019" name="Int. J. Syst. Evol. Microbiol.">
        <title>The Global Catalogue of Microorganisms (GCM) 10K type strain sequencing project: providing services to taxonomists for standard genome sequencing and annotation.</title>
        <authorList>
            <consortium name="The Broad Institute Genomics Platform"/>
            <consortium name="The Broad Institute Genome Sequencing Center for Infectious Disease"/>
            <person name="Wu L."/>
            <person name="Ma J."/>
        </authorList>
    </citation>
    <scope>NUCLEOTIDE SEQUENCE [LARGE SCALE GENOMIC DNA]</scope>
    <source>
        <strain evidence="2">JCM 19134</strain>
    </source>
</reference>
<sequence length="257" mass="28075">MDEELKIRLRGEGIKPGLIRSREIAEILESVEEMAIAEALKHNPELSKEDIIVGFYAIEDESIGLKFKTTFAAAVVSAFVIAAEAVERGDFESLTPQSLNSLKVVSSFSKRHSCDAIIGSGSNKEVTIISPNTVIPSPTYIYGQTEILGKVIRVGGKTPKAMIELMDGSTLYCEVPEDIAKELGHKLYSLAKFEGTAKWESKTLELDEFKIHTVKEFPNIDPTKVLGELSDMVGDAFFGIKDVSAFVTDLRNGGGDE</sequence>
<dbReference type="Proteomes" id="UP001409585">
    <property type="component" value="Unassembled WGS sequence"/>
</dbReference>
<comment type="caution">
    <text evidence="1">The sequence shown here is derived from an EMBL/GenBank/DDBJ whole genome shotgun (WGS) entry which is preliminary data.</text>
</comment>
<proteinExistence type="predicted"/>
<gene>
    <name evidence="1" type="ORF">GCM10025791_37850</name>
</gene>
<keyword evidence="2" id="KW-1185">Reference proteome</keyword>
<name>A0AAV3U6Q9_9ALTE</name>
<dbReference type="AlphaFoldDB" id="A0AAV3U6Q9"/>
<accession>A0AAV3U6Q9</accession>